<evidence type="ECO:0000256" key="4">
    <source>
        <dbReference type="ARBA" id="ARBA00022823"/>
    </source>
</evidence>
<evidence type="ECO:0000259" key="8">
    <source>
        <dbReference type="PROSITE" id="PS51826"/>
    </source>
</evidence>
<evidence type="ECO:0000256" key="5">
    <source>
        <dbReference type="ARBA" id="ARBA00023315"/>
    </source>
</evidence>
<dbReference type="SUPFAM" id="SSF51230">
    <property type="entry name" value="Single hybrid motif"/>
    <property type="match status" value="1"/>
</dbReference>
<comment type="similarity">
    <text evidence="2 6">Belongs to the 2-oxoacid dehydrogenase family.</text>
</comment>
<proteinExistence type="inferred from homology"/>
<dbReference type="PANTHER" id="PTHR43178:SF5">
    <property type="entry name" value="LIPOAMIDE ACYLTRANSFERASE COMPONENT OF BRANCHED-CHAIN ALPHA-KETO ACID DEHYDROGENASE COMPLEX, MITOCHONDRIAL"/>
    <property type="match status" value="1"/>
</dbReference>
<feature type="domain" description="Lipoyl-binding" evidence="7">
    <location>
        <begin position="2"/>
        <end position="77"/>
    </location>
</feature>
<dbReference type="InterPro" id="IPR004167">
    <property type="entry name" value="PSBD"/>
</dbReference>
<dbReference type="PROSITE" id="PS51826">
    <property type="entry name" value="PSBD"/>
    <property type="match status" value="1"/>
</dbReference>
<dbReference type="Gene3D" id="2.40.50.100">
    <property type="match status" value="1"/>
</dbReference>
<dbReference type="InterPro" id="IPR001078">
    <property type="entry name" value="2-oxoacid_DH_actylTfrase"/>
</dbReference>
<dbReference type="CDD" id="cd06849">
    <property type="entry name" value="lipoyl_domain"/>
    <property type="match status" value="1"/>
</dbReference>
<protein>
    <recommendedName>
        <fullName evidence="6">Dihydrolipoamide acetyltransferase component of pyruvate dehydrogenase complex</fullName>
        <ecNumber evidence="6">2.3.1.-</ecNumber>
    </recommendedName>
</protein>
<dbReference type="EMBL" id="AHCJ01000033">
    <property type="protein sequence ID" value="EOQ63494.1"/>
    <property type="molecule type" value="Genomic_DNA"/>
</dbReference>
<reference evidence="9 10" key="1">
    <citation type="submission" date="2013-01" db="EMBL/GenBank/DDBJ databases">
        <title>The Genome Sequence of Bacillus cereus TIAC219.</title>
        <authorList>
            <consortium name="The Broad Institute Genome Sequencing Platform"/>
            <consortium name="The Broad Institute Genome Sequencing Center for Infectious Disease"/>
            <person name="Feldgarden M."/>
            <person name="Van der Auwera G.A."/>
            <person name="Mahillon J."/>
            <person name="Duprez V."/>
            <person name="Timmery S."/>
            <person name="Mattelet C."/>
            <person name="Dierick K."/>
            <person name="Sun M."/>
            <person name="Yu Z."/>
            <person name="Zhu L."/>
            <person name="Hu X."/>
            <person name="Shank E.B."/>
            <person name="Swiecicka I."/>
            <person name="Hansen B.M."/>
            <person name="Andrup L."/>
            <person name="Walker B."/>
            <person name="Young S.K."/>
            <person name="Zeng Q."/>
            <person name="Gargeya S."/>
            <person name="Fitzgerald M."/>
            <person name="Haas B."/>
            <person name="Abouelleil A."/>
            <person name="Alvarado L."/>
            <person name="Arachchi H.M."/>
            <person name="Berlin A.M."/>
            <person name="Chapman S.B."/>
            <person name="Dewar J."/>
            <person name="Goldberg J."/>
            <person name="Griggs A."/>
            <person name="Gujja S."/>
            <person name="Hansen M."/>
            <person name="Howarth C."/>
            <person name="Imamovic A."/>
            <person name="Larimer J."/>
            <person name="McCowan C."/>
            <person name="Murphy C."/>
            <person name="Neiman D."/>
            <person name="Pearson M."/>
            <person name="Priest M."/>
            <person name="Roberts A."/>
            <person name="Saif S."/>
            <person name="Shea T."/>
            <person name="Sisk P."/>
            <person name="Sykes S."/>
            <person name="Wortman J."/>
            <person name="Nusbaum C."/>
            <person name="Birren B."/>
        </authorList>
    </citation>
    <scope>NUCLEOTIDE SEQUENCE [LARGE SCALE GENOMIC DNA]</scope>
    <source>
        <strain evidence="9 10">TIAC219</strain>
    </source>
</reference>
<dbReference type="SUPFAM" id="SSF47005">
    <property type="entry name" value="Peripheral subunit-binding domain of 2-oxo acid dehydrogenase complex"/>
    <property type="match status" value="1"/>
</dbReference>
<dbReference type="Gene3D" id="4.10.320.10">
    <property type="entry name" value="E3-binding domain"/>
    <property type="match status" value="1"/>
</dbReference>
<evidence type="ECO:0000259" key="7">
    <source>
        <dbReference type="PROSITE" id="PS50968"/>
    </source>
</evidence>
<gene>
    <name evidence="9" type="ORF">IAY_03618</name>
</gene>
<feature type="domain" description="Peripheral subunit-binding (PSBD)" evidence="8">
    <location>
        <begin position="120"/>
        <end position="157"/>
    </location>
</feature>
<evidence type="ECO:0000256" key="3">
    <source>
        <dbReference type="ARBA" id="ARBA00022679"/>
    </source>
</evidence>
<dbReference type="Pfam" id="PF00364">
    <property type="entry name" value="Biotin_lipoyl"/>
    <property type="match status" value="1"/>
</dbReference>
<evidence type="ECO:0000256" key="2">
    <source>
        <dbReference type="ARBA" id="ARBA00007317"/>
    </source>
</evidence>
<keyword evidence="4 6" id="KW-0450">Lipoyl</keyword>
<dbReference type="RefSeq" id="WP_000257745.1">
    <property type="nucleotide sequence ID" value="NZ_KB976030.1"/>
</dbReference>
<accession>A0ABC9SYK0</accession>
<dbReference type="GO" id="GO:0016746">
    <property type="term" value="F:acyltransferase activity"/>
    <property type="evidence" value="ECO:0007669"/>
    <property type="project" value="UniProtKB-KW"/>
</dbReference>
<dbReference type="InterPro" id="IPR011053">
    <property type="entry name" value="Single_hybrid_motif"/>
</dbReference>
<dbReference type="InterPro" id="IPR023213">
    <property type="entry name" value="CAT-like_dom_sf"/>
</dbReference>
<dbReference type="FunFam" id="3.30.559.10:FF:000040">
    <property type="entry name" value="Dihydrolipoamide acetyltransferase component of pyruvate dehydrogenase complex"/>
    <property type="match status" value="1"/>
</dbReference>
<dbReference type="Pfam" id="PF00198">
    <property type="entry name" value="2-oxoacid_dh"/>
    <property type="match status" value="1"/>
</dbReference>
<dbReference type="InterPro" id="IPR050743">
    <property type="entry name" value="2-oxoacid_DH_E2_comp"/>
</dbReference>
<evidence type="ECO:0000256" key="1">
    <source>
        <dbReference type="ARBA" id="ARBA00001938"/>
    </source>
</evidence>
<dbReference type="Gene3D" id="3.30.559.10">
    <property type="entry name" value="Chloramphenicol acetyltransferase-like domain"/>
    <property type="match status" value="1"/>
</dbReference>
<evidence type="ECO:0000313" key="9">
    <source>
        <dbReference type="EMBL" id="EOQ63494.1"/>
    </source>
</evidence>
<dbReference type="InterPro" id="IPR036625">
    <property type="entry name" value="E3-bd_dom_sf"/>
</dbReference>
<evidence type="ECO:0000313" key="10">
    <source>
        <dbReference type="Proteomes" id="UP000014060"/>
    </source>
</evidence>
<dbReference type="InterPro" id="IPR000089">
    <property type="entry name" value="Biotin_lipoyl"/>
</dbReference>
<dbReference type="Proteomes" id="UP000014060">
    <property type="component" value="Unassembled WGS sequence"/>
</dbReference>
<comment type="cofactor">
    <cofactor evidence="1 6">
        <name>(R)-lipoate</name>
        <dbReference type="ChEBI" id="CHEBI:83088"/>
    </cofactor>
</comment>
<sequence length="399" mass="43269">MAVEVVMPKLGMAMKEGIITNWNIKAGDNVAKGELIASINSEKIETEIEAPADGTVLDIAVSEDEGVPPGTVICYIGKPNEKVEMQESTHVVEEKTSNIEVQNVQNQEANGKEVSKQRIKISPVAKKIAKSENLDIKALVGTGPGGRITKADVLKALEVRGNVPEISEREESKAIPVTGMRKAIANRMHASLQNSAQLTLTMKVDVTDLVALHKEIAEVVQKRYDNKLTITDFVSHAVVLALGEHKEMNSAYIDDAIHQFEHVHLGMAVALEKGLVVPAIRFANNLSLVELSKEIKNVAQKARAGSLSSDDMHGTTFTISNLGSFGIEYFTPVLNTPETGILGVGAIEHVPVFKGKKLRKGSMLPLSLTFDHRVLDGAPAAAFLRTIKHYLEEPITILL</sequence>
<dbReference type="PANTHER" id="PTHR43178">
    <property type="entry name" value="DIHYDROLIPOAMIDE ACETYLTRANSFERASE COMPONENT OF PYRUVATE DEHYDROGENASE COMPLEX"/>
    <property type="match status" value="1"/>
</dbReference>
<dbReference type="Pfam" id="PF02817">
    <property type="entry name" value="E3_binding"/>
    <property type="match status" value="1"/>
</dbReference>
<keyword evidence="9" id="KW-0670">Pyruvate</keyword>
<keyword evidence="3 6" id="KW-0808">Transferase</keyword>
<name>A0ABC9SYK0_BACCE</name>
<comment type="caution">
    <text evidence="9">The sequence shown here is derived from an EMBL/GenBank/DDBJ whole genome shotgun (WGS) entry which is preliminary data.</text>
</comment>
<keyword evidence="5 6" id="KW-0012">Acyltransferase</keyword>
<organism evidence="9 10">
    <name type="scientific">Bacillus cereus TIAC219</name>
    <dbReference type="NCBI Taxonomy" id="718222"/>
    <lineage>
        <taxon>Bacteria</taxon>
        <taxon>Bacillati</taxon>
        <taxon>Bacillota</taxon>
        <taxon>Bacilli</taxon>
        <taxon>Bacillales</taxon>
        <taxon>Bacillaceae</taxon>
        <taxon>Bacillus</taxon>
        <taxon>Bacillus cereus group</taxon>
    </lineage>
</organism>
<dbReference type="FunFam" id="2.40.50.100:FF:000093">
    <property type="entry name" value="Dihydrolipoamide acetyltransferase component of pyruvate dehydrogenase complex"/>
    <property type="match status" value="1"/>
</dbReference>
<dbReference type="SUPFAM" id="SSF52777">
    <property type="entry name" value="CoA-dependent acyltransferases"/>
    <property type="match status" value="1"/>
</dbReference>
<dbReference type="PROSITE" id="PS50968">
    <property type="entry name" value="BIOTINYL_LIPOYL"/>
    <property type="match status" value="1"/>
</dbReference>
<dbReference type="EC" id="2.3.1.-" evidence="6"/>
<evidence type="ECO:0000256" key="6">
    <source>
        <dbReference type="RuleBase" id="RU003423"/>
    </source>
</evidence>
<dbReference type="AlphaFoldDB" id="A0ABC9SYK0"/>